<comment type="subcellular location">
    <subcellularLocation>
        <location evidence="1">Cell projection</location>
        <location evidence="1">Cilium</location>
    </subcellularLocation>
</comment>
<dbReference type="GO" id="GO:0030991">
    <property type="term" value="C:intraciliary transport particle A"/>
    <property type="evidence" value="ECO:0007669"/>
    <property type="project" value="TreeGrafter"/>
</dbReference>
<name>A0A0M3HM60_ASCLU</name>
<dbReference type="Proteomes" id="UP000036681">
    <property type="component" value="Unplaced"/>
</dbReference>
<evidence type="ECO:0000313" key="7">
    <source>
        <dbReference type="Proteomes" id="UP000036681"/>
    </source>
</evidence>
<keyword evidence="3" id="KW-0677">Repeat</keyword>
<keyword evidence="5" id="KW-0966">Cell projection</keyword>
<dbReference type="AlphaFoldDB" id="A0A0M3HM60"/>
<evidence type="ECO:0000256" key="2">
    <source>
        <dbReference type="ARBA" id="ARBA00022574"/>
    </source>
</evidence>
<reference evidence="8" key="1">
    <citation type="submission" date="2017-02" db="UniProtKB">
        <authorList>
            <consortium name="WormBaseParasite"/>
        </authorList>
    </citation>
    <scope>IDENTIFICATION</scope>
</reference>
<feature type="domain" description="IF140/IFT172/WDR19 TPR" evidence="6">
    <location>
        <begin position="2"/>
        <end position="95"/>
    </location>
</feature>
<evidence type="ECO:0000313" key="8">
    <source>
        <dbReference type="WBParaSite" id="ALUE_0000260501-mRNA-1"/>
    </source>
</evidence>
<dbReference type="Pfam" id="PF24762">
    <property type="entry name" value="TPR_IF140-IFT172"/>
    <property type="match status" value="1"/>
</dbReference>
<keyword evidence="4" id="KW-0969">Cilium</keyword>
<dbReference type="InterPro" id="IPR056168">
    <property type="entry name" value="TPR_IF140/IFT172/WDR19"/>
</dbReference>
<keyword evidence="2" id="KW-0853">WD repeat</keyword>
<evidence type="ECO:0000256" key="5">
    <source>
        <dbReference type="ARBA" id="ARBA00023273"/>
    </source>
</evidence>
<dbReference type="GO" id="GO:0035721">
    <property type="term" value="P:intraciliary retrograde transport"/>
    <property type="evidence" value="ECO:0007669"/>
    <property type="project" value="TreeGrafter"/>
</dbReference>
<dbReference type="WBParaSite" id="ALUE_0000260501-mRNA-1">
    <property type="protein sequence ID" value="ALUE_0000260501-mRNA-1"/>
    <property type="gene ID" value="ALUE_0000260501"/>
</dbReference>
<evidence type="ECO:0000256" key="1">
    <source>
        <dbReference type="ARBA" id="ARBA00004138"/>
    </source>
</evidence>
<sequence length="115" mass="13162">MAGGSDLVEAARYYEDLPGQADKAVMLYHKAGMIGRALDLAFRTEQFGALDLIAKDLDERSDPRVLERAAEFFINNQQYEKAVQFLAYAKNVSSSFEQFEYIFQCFFILFIINII</sequence>
<evidence type="ECO:0000256" key="4">
    <source>
        <dbReference type="ARBA" id="ARBA00023069"/>
    </source>
</evidence>
<evidence type="ECO:0000256" key="3">
    <source>
        <dbReference type="ARBA" id="ARBA00022737"/>
    </source>
</evidence>
<organism evidence="7 8">
    <name type="scientific">Ascaris lumbricoides</name>
    <name type="common">Giant roundworm</name>
    <dbReference type="NCBI Taxonomy" id="6252"/>
    <lineage>
        <taxon>Eukaryota</taxon>
        <taxon>Metazoa</taxon>
        <taxon>Ecdysozoa</taxon>
        <taxon>Nematoda</taxon>
        <taxon>Chromadorea</taxon>
        <taxon>Rhabditida</taxon>
        <taxon>Spirurina</taxon>
        <taxon>Ascaridomorpha</taxon>
        <taxon>Ascaridoidea</taxon>
        <taxon>Ascarididae</taxon>
        <taxon>Ascaris</taxon>
    </lineage>
</organism>
<evidence type="ECO:0000259" key="6">
    <source>
        <dbReference type="Pfam" id="PF24762"/>
    </source>
</evidence>
<dbReference type="GO" id="GO:0036064">
    <property type="term" value="C:ciliary basal body"/>
    <property type="evidence" value="ECO:0007669"/>
    <property type="project" value="TreeGrafter"/>
</dbReference>
<dbReference type="Gene3D" id="1.25.40.10">
    <property type="entry name" value="Tetratricopeptide repeat domain"/>
    <property type="match status" value="1"/>
</dbReference>
<dbReference type="InterPro" id="IPR011990">
    <property type="entry name" value="TPR-like_helical_dom_sf"/>
</dbReference>
<dbReference type="PANTHER" id="PTHR15722">
    <property type="entry name" value="IFT140/172-RELATED"/>
    <property type="match status" value="1"/>
</dbReference>
<dbReference type="GO" id="GO:0005930">
    <property type="term" value="C:axoneme"/>
    <property type="evidence" value="ECO:0007669"/>
    <property type="project" value="TreeGrafter"/>
</dbReference>
<protein>
    <submittedName>
        <fullName evidence="8">TPR_REGION domain-containing protein</fullName>
    </submittedName>
</protein>
<proteinExistence type="predicted"/>
<accession>A0A0M3HM60</accession>
<dbReference type="PANTHER" id="PTHR15722:SF7">
    <property type="entry name" value="INTRAFLAGELLAR TRANSPORT PROTEIN 140 HOMOLOG"/>
    <property type="match status" value="1"/>
</dbReference>
<keyword evidence="7" id="KW-1185">Reference proteome</keyword>